<dbReference type="RefSeq" id="WP_332873687.1">
    <property type="nucleotide sequence ID" value="NZ_JAEACF010000002.1"/>
</dbReference>
<name>A0ABV2LPI0_9BACL</name>
<keyword evidence="2 10" id="KW-0125">Carotenoid biosynthesis</keyword>
<evidence type="ECO:0000313" key="13">
    <source>
        <dbReference type="Proteomes" id="UP001549097"/>
    </source>
</evidence>
<dbReference type="Gene3D" id="3.50.50.60">
    <property type="entry name" value="FAD/NAD(P)-binding domain"/>
    <property type="match status" value="2"/>
</dbReference>
<dbReference type="Proteomes" id="UP001549097">
    <property type="component" value="Unassembled WGS sequence"/>
</dbReference>
<comment type="pathway">
    <text evidence="4">Carotenoid biosynthesis; staphyloxanthin biosynthesis; staphyloxanthin from farnesyl diphosphate: step 3/5.</text>
</comment>
<dbReference type="PANTHER" id="PTHR43734">
    <property type="entry name" value="PHYTOENE DESATURASE"/>
    <property type="match status" value="1"/>
</dbReference>
<proteinExistence type="inferred from homology"/>
<evidence type="ECO:0000256" key="1">
    <source>
        <dbReference type="ARBA" id="ARBA00001974"/>
    </source>
</evidence>
<reference evidence="12 13" key="1">
    <citation type="submission" date="2024-06" db="EMBL/GenBank/DDBJ databases">
        <title>Genomic Encyclopedia of Type Strains, Phase IV (KMG-IV): sequencing the most valuable type-strain genomes for metagenomic binning, comparative biology and taxonomic classification.</title>
        <authorList>
            <person name="Goeker M."/>
        </authorList>
    </citation>
    <scope>NUCLEOTIDE SEQUENCE [LARGE SCALE GENOMIC DNA]</scope>
    <source>
        <strain evidence="12 13">DSM 100124</strain>
    </source>
</reference>
<gene>
    <name evidence="12" type="ORF">ABID52_003631</name>
</gene>
<dbReference type="SUPFAM" id="SSF51905">
    <property type="entry name" value="FAD/NAD(P)-binding domain"/>
    <property type="match status" value="1"/>
</dbReference>
<comment type="catalytic activity">
    <reaction evidence="9">
        <text>all-trans-4,4'-diaponeurosporene + 2 AH2 + 2 O2 = 4,4'-diaponeurosporenal + 2 A + 3 H2O</text>
        <dbReference type="Rhea" id="RHEA:56104"/>
        <dbReference type="ChEBI" id="CHEBI:13193"/>
        <dbReference type="ChEBI" id="CHEBI:15377"/>
        <dbReference type="ChEBI" id="CHEBI:15379"/>
        <dbReference type="ChEBI" id="CHEBI:17499"/>
        <dbReference type="ChEBI" id="CHEBI:62743"/>
        <dbReference type="ChEBI" id="CHEBI:79065"/>
    </reaction>
</comment>
<evidence type="ECO:0000259" key="11">
    <source>
        <dbReference type="Pfam" id="PF01593"/>
    </source>
</evidence>
<evidence type="ECO:0000256" key="4">
    <source>
        <dbReference type="ARBA" id="ARBA00037901"/>
    </source>
</evidence>
<dbReference type="NCBIfam" id="TIGR02734">
    <property type="entry name" value="crtI_fam"/>
    <property type="match status" value="1"/>
</dbReference>
<protein>
    <recommendedName>
        <fullName evidence="6">4,4'-diaponeurosporene oxygenase</fullName>
    </recommendedName>
    <alternativeName>
        <fullName evidence="7">4,4'-diaponeurosporene oxidase</fullName>
    </alternativeName>
    <alternativeName>
        <fullName evidence="8">Carotenoid oxidase</fullName>
    </alternativeName>
</protein>
<comment type="cofactor">
    <cofactor evidence="1">
        <name>FAD</name>
        <dbReference type="ChEBI" id="CHEBI:57692"/>
    </cofactor>
</comment>
<evidence type="ECO:0000256" key="8">
    <source>
        <dbReference type="ARBA" id="ARBA00042619"/>
    </source>
</evidence>
<evidence type="ECO:0000256" key="9">
    <source>
        <dbReference type="ARBA" id="ARBA00048532"/>
    </source>
</evidence>
<organism evidence="12 13">
    <name type="scientific">Fictibacillus halophilus</name>
    <dbReference type="NCBI Taxonomy" id="1610490"/>
    <lineage>
        <taxon>Bacteria</taxon>
        <taxon>Bacillati</taxon>
        <taxon>Bacillota</taxon>
        <taxon>Bacilli</taxon>
        <taxon>Bacillales</taxon>
        <taxon>Fictibacillaceae</taxon>
        <taxon>Fictibacillus</taxon>
    </lineage>
</organism>
<evidence type="ECO:0000313" key="12">
    <source>
        <dbReference type="EMBL" id="MET3730014.1"/>
    </source>
</evidence>
<evidence type="ECO:0000256" key="6">
    <source>
        <dbReference type="ARBA" id="ARBA00039159"/>
    </source>
</evidence>
<feature type="domain" description="Amine oxidase" evidence="11">
    <location>
        <begin position="18"/>
        <end position="495"/>
    </location>
</feature>
<sequence>MERTFLSMRKIAIVGGGLGGLSASISLASNGCDVHVYEKNEHFGGKLMPVALGSHTFDFGPNTITMPQIFDEVFLDAGEDPRDYFEWIKLDTHTRNVSSTGEVFEMSTDADHVMNQLKKLDPYAAQRYSDYLAEVTRLYHLAEKEFFPRTFTSMKDYLSPSLFNAFTKVRPLQSMDSFHRKYFKHPLLLQTFNRYATYIGSSPFQAPATFSLIAYLEMIQGVYYVKGGNVKIAESMVRLAEKLGVHMHSGVEVKKINVSNAEAKSLNLSNGEEVEFDAVVMNGDLLEAYPKLVEERYRPSMKNKKVESYSPSISAFVLLVGLNKRLDNLLHHQVYFSSDYKREFETLFNGEYPDDPTIYISNSSVTDPSVSPDGDNLFILVNAPPIRAGREAKSTIDYERYKNLIYDRLEMFGQHIRPHILHEKMITPHDIQAKFGAFRGALYGISANERKNTFLRPSNRSKDIRNLYFAGGTTHPGGGSPMVIMSGRNVARELLKGSVPKQLS</sequence>
<dbReference type="InterPro" id="IPR002937">
    <property type="entry name" value="Amino_oxidase"/>
</dbReference>
<evidence type="ECO:0000256" key="3">
    <source>
        <dbReference type="ARBA" id="ARBA00023002"/>
    </source>
</evidence>
<dbReference type="Pfam" id="PF01593">
    <property type="entry name" value="Amino_oxidase"/>
    <property type="match status" value="1"/>
</dbReference>
<keyword evidence="3 10" id="KW-0560">Oxidoreductase</keyword>
<accession>A0ABV2LPI0</accession>
<dbReference type="PANTHER" id="PTHR43734:SF7">
    <property type="entry name" value="4,4'-DIAPONEUROSPORENE OXYGENASE"/>
    <property type="match status" value="1"/>
</dbReference>
<dbReference type="EMBL" id="JBEPMP010000002">
    <property type="protein sequence ID" value="MET3730014.1"/>
    <property type="molecule type" value="Genomic_DNA"/>
</dbReference>
<comment type="similarity">
    <text evidence="5">Belongs to the carotenoid/retinoid oxidoreductase family. CrtP subfamily.</text>
</comment>
<dbReference type="InterPro" id="IPR014105">
    <property type="entry name" value="Carotenoid/retinoid_OxRdtase"/>
</dbReference>
<evidence type="ECO:0000256" key="5">
    <source>
        <dbReference type="ARBA" id="ARBA00038194"/>
    </source>
</evidence>
<dbReference type="InterPro" id="IPR036188">
    <property type="entry name" value="FAD/NAD-bd_sf"/>
</dbReference>
<keyword evidence="13" id="KW-1185">Reference proteome</keyword>
<evidence type="ECO:0000256" key="7">
    <source>
        <dbReference type="ARBA" id="ARBA00041900"/>
    </source>
</evidence>
<comment type="caution">
    <text evidence="12">The sequence shown here is derived from an EMBL/GenBank/DDBJ whole genome shotgun (WGS) entry which is preliminary data.</text>
</comment>
<evidence type="ECO:0000256" key="2">
    <source>
        <dbReference type="ARBA" id="ARBA00022746"/>
    </source>
</evidence>
<evidence type="ECO:0000256" key="10">
    <source>
        <dbReference type="RuleBase" id="RU362075"/>
    </source>
</evidence>